<sequence length="72" mass="7866">MLIELNQIIEFEESNVAKTDLLSNLTFVITGTLSKPRDYFKDLIEQNGGKVSSSVSKNTNYLLAGAEAGSKL</sequence>
<keyword evidence="3" id="KW-1185">Reference proteome</keyword>
<dbReference type="Pfam" id="PF00533">
    <property type="entry name" value="BRCT"/>
    <property type="match status" value="1"/>
</dbReference>
<feature type="domain" description="BRCT" evidence="1">
    <location>
        <begin position="17"/>
        <end position="72"/>
    </location>
</feature>
<dbReference type="RefSeq" id="WP_073372167.1">
    <property type="nucleotide sequence ID" value="NZ_CP017813.1"/>
</dbReference>
<dbReference type="SUPFAM" id="SSF52113">
    <property type="entry name" value="BRCT domain"/>
    <property type="match status" value="1"/>
</dbReference>
<dbReference type="Gene3D" id="3.40.50.10190">
    <property type="entry name" value="BRCT domain"/>
    <property type="match status" value="1"/>
</dbReference>
<gene>
    <name evidence="2" type="ORF">BLA55_00445</name>
</gene>
<accession>A0A1L4FRD4</accession>
<dbReference type="PROSITE" id="PS50172">
    <property type="entry name" value="BRCT"/>
    <property type="match status" value="1"/>
</dbReference>
<dbReference type="CDD" id="cd17748">
    <property type="entry name" value="BRCT_DNA_ligase_like"/>
    <property type="match status" value="1"/>
</dbReference>
<dbReference type="EMBL" id="CP017813">
    <property type="protein sequence ID" value="APJ38162.1"/>
    <property type="molecule type" value="Genomic_DNA"/>
</dbReference>
<dbReference type="Proteomes" id="UP000184322">
    <property type="component" value="Chromosome"/>
</dbReference>
<evidence type="ECO:0000313" key="3">
    <source>
        <dbReference type="Proteomes" id="UP000184322"/>
    </source>
</evidence>
<organism evidence="2 3">
    <name type="scientific">Mycoplasmopsis pullorum</name>
    <dbReference type="NCBI Taxonomy" id="48003"/>
    <lineage>
        <taxon>Bacteria</taxon>
        <taxon>Bacillati</taxon>
        <taxon>Mycoplasmatota</taxon>
        <taxon>Mycoplasmoidales</taxon>
        <taxon>Metamycoplasmataceae</taxon>
        <taxon>Mycoplasmopsis</taxon>
    </lineage>
</organism>
<dbReference type="InterPro" id="IPR036420">
    <property type="entry name" value="BRCT_dom_sf"/>
</dbReference>
<proteinExistence type="predicted"/>
<reference evidence="3" key="1">
    <citation type="submission" date="2016-10" db="EMBL/GenBank/DDBJ databases">
        <authorList>
            <person name="Beylefeld A."/>
            <person name="Abolnik C."/>
        </authorList>
    </citation>
    <scope>NUCLEOTIDE SEQUENCE [LARGE SCALE GENOMIC DNA]</scope>
    <source>
        <strain evidence="3">B359_6</strain>
    </source>
</reference>
<evidence type="ECO:0000313" key="2">
    <source>
        <dbReference type="EMBL" id="APJ38162.1"/>
    </source>
</evidence>
<protein>
    <recommendedName>
        <fullName evidence="1">BRCT domain-containing protein</fullName>
    </recommendedName>
</protein>
<dbReference type="AlphaFoldDB" id="A0A1L4FRD4"/>
<name>A0A1L4FRD4_9BACT</name>
<dbReference type="KEGG" id="mpul:BLA55_00445"/>
<evidence type="ECO:0000259" key="1">
    <source>
        <dbReference type="PROSITE" id="PS50172"/>
    </source>
</evidence>
<dbReference type="InterPro" id="IPR001357">
    <property type="entry name" value="BRCT_dom"/>
</dbReference>